<protein>
    <submittedName>
        <fullName evidence="1">Uncharacterized protein</fullName>
    </submittedName>
</protein>
<dbReference type="AlphaFoldDB" id="A0ABD3GKX7"/>
<evidence type="ECO:0000313" key="2">
    <source>
        <dbReference type="Proteomes" id="UP001633002"/>
    </source>
</evidence>
<dbReference type="EMBL" id="JBJQOH010000007">
    <property type="protein sequence ID" value="KAL3679860.1"/>
    <property type="molecule type" value="Genomic_DNA"/>
</dbReference>
<accession>A0ABD3GKX7</accession>
<keyword evidence="2" id="KW-1185">Reference proteome</keyword>
<gene>
    <name evidence="1" type="ORF">R1sor_022816</name>
</gene>
<comment type="caution">
    <text evidence="1">The sequence shown here is derived from an EMBL/GenBank/DDBJ whole genome shotgun (WGS) entry which is preliminary data.</text>
</comment>
<name>A0ABD3GKX7_9MARC</name>
<sequence>MNCALGKIMNTTTGGNLHDCIVVYSLIFWHWRIRQQYALTSFKNARAILDSQVNFTVIDGTNFGFVQSLSSLAEVHEVTAYDIDLATCTCPNATQRNIYKHQIKCLLMQGHTETNLLQRLGTSYGSLAGGFGSSASPEGDEHVEPVDIDLNAPVDLVTVDGVLEDTPLESETVLPAEAQSIGAEVSAARTIFILEDDAKKMVDHMWDIIGGEEDLAAHVTVLLTDASEALKKFVGTWSSLEHVSSLEPFVPLSGNDNTLTDLERIFSQGRKRPN</sequence>
<reference evidence="1 2" key="1">
    <citation type="submission" date="2024-09" db="EMBL/GenBank/DDBJ databases">
        <title>Chromosome-scale assembly of Riccia sorocarpa.</title>
        <authorList>
            <person name="Paukszto L."/>
        </authorList>
    </citation>
    <scope>NUCLEOTIDE SEQUENCE [LARGE SCALE GENOMIC DNA]</scope>
    <source>
        <strain evidence="1">LP-2024</strain>
        <tissue evidence="1">Aerial parts of the thallus</tissue>
    </source>
</reference>
<organism evidence="1 2">
    <name type="scientific">Riccia sorocarpa</name>
    <dbReference type="NCBI Taxonomy" id="122646"/>
    <lineage>
        <taxon>Eukaryota</taxon>
        <taxon>Viridiplantae</taxon>
        <taxon>Streptophyta</taxon>
        <taxon>Embryophyta</taxon>
        <taxon>Marchantiophyta</taxon>
        <taxon>Marchantiopsida</taxon>
        <taxon>Marchantiidae</taxon>
        <taxon>Marchantiales</taxon>
        <taxon>Ricciaceae</taxon>
        <taxon>Riccia</taxon>
    </lineage>
</organism>
<evidence type="ECO:0000313" key="1">
    <source>
        <dbReference type="EMBL" id="KAL3679860.1"/>
    </source>
</evidence>
<proteinExistence type="predicted"/>
<dbReference type="Proteomes" id="UP001633002">
    <property type="component" value="Unassembled WGS sequence"/>
</dbReference>